<keyword evidence="4" id="KW-1185">Reference proteome</keyword>
<name>A0ABQ8XXJ9_9EUKA</name>
<dbReference type="SUPFAM" id="SSF57959">
    <property type="entry name" value="Leucine zipper domain"/>
    <property type="match status" value="1"/>
</dbReference>
<dbReference type="InterPro" id="IPR046347">
    <property type="entry name" value="bZIP_sf"/>
</dbReference>
<evidence type="ECO:0000256" key="1">
    <source>
        <dbReference type="SAM" id="Coils"/>
    </source>
</evidence>
<accession>A0ABQ8XXJ9</accession>
<dbReference type="Pfam" id="PF00170">
    <property type="entry name" value="bZIP_1"/>
    <property type="match status" value="1"/>
</dbReference>
<dbReference type="PROSITE" id="PS00036">
    <property type="entry name" value="BZIP_BASIC"/>
    <property type="match status" value="1"/>
</dbReference>
<gene>
    <name evidence="3" type="ORF">M0813_03491</name>
</gene>
<dbReference type="EMBL" id="JAOAOG010000240">
    <property type="protein sequence ID" value="KAJ6237084.1"/>
    <property type="molecule type" value="Genomic_DNA"/>
</dbReference>
<feature type="coiled-coil region" evidence="1">
    <location>
        <begin position="191"/>
        <end position="267"/>
    </location>
</feature>
<keyword evidence="1" id="KW-0175">Coiled coil</keyword>
<evidence type="ECO:0000259" key="2">
    <source>
        <dbReference type="PROSITE" id="PS50217"/>
    </source>
</evidence>
<evidence type="ECO:0000313" key="3">
    <source>
        <dbReference type="EMBL" id="KAJ6237084.1"/>
    </source>
</evidence>
<dbReference type="SMART" id="SM00338">
    <property type="entry name" value="BRLZ"/>
    <property type="match status" value="1"/>
</dbReference>
<dbReference type="InterPro" id="IPR004827">
    <property type="entry name" value="bZIP"/>
</dbReference>
<reference evidence="3" key="1">
    <citation type="submission" date="2022-08" db="EMBL/GenBank/DDBJ databases">
        <title>Novel sulfate-reducing endosymbionts in the free-living metamonad Anaeramoeba.</title>
        <authorList>
            <person name="Jerlstrom-Hultqvist J."/>
            <person name="Cepicka I."/>
            <person name="Gallot-Lavallee L."/>
            <person name="Salas-Leiva D."/>
            <person name="Curtis B.A."/>
            <person name="Zahonova K."/>
            <person name="Pipaliya S."/>
            <person name="Dacks J."/>
            <person name="Roger A.J."/>
        </authorList>
    </citation>
    <scope>NUCLEOTIDE SEQUENCE</scope>
    <source>
        <strain evidence="3">Schooner1</strain>
    </source>
</reference>
<protein>
    <submittedName>
        <fullName evidence="3">Cyclic amp response element-binding protein a</fullName>
    </submittedName>
</protein>
<dbReference type="Gene3D" id="1.20.5.170">
    <property type="match status" value="1"/>
</dbReference>
<dbReference type="PROSITE" id="PS50217">
    <property type="entry name" value="BZIP"/>
    <property type="match status" value="1"/>
</dbReference>
<comment type="caution">
    <text evidence="3">The sequence shown here is derived from an EMBL/GenBank/DDBJ whole genome shotgun (WGS) entry which is preliminary data.</text>
</comment>
<dbReference type="Proteomes" id="UP001150062">
    <property type="component" value="Unassembled WGS sequence"/>
</dbReference>
<sequence length="510" mass="59639">MDTNNIFHFSRIDFGVDQEKKEPKKQMDEQQIPNLEDLCALQEEILDGLEYDFDDNSFGVAFLTCGGSELHLNNTSNEIKEDILGTKIDQQMQKQTQPTNKKVDQQISSETKKTQKQMILLEKKKEIKIYQIKDKKGIVIRVNRKRSRSSRKSRKGKDTLSLHGQPMWVENSIGERVDLLAVMSKSDFKLLTEEQKKKRKLLKNRISAEESRLRARNKLGGLESKVEDLILKNKHLNKVVNKIQDEKEEMQKQIELLRSRLRQSNHKLKMCPYEPITKIKRKNNHPTMIEQFDHIPKPASTPGGQTGNKSINQLLKIKNTSELVSTVYNSSREIISNLTSINNKDQKRDLYYLDNKYQNDSEFCGLDSQRTSLSLFIILLIFGLFFQTNLLNQDSNNSSFNKNFIVHKDNTHAELTCSRTVLTVIKGIDNFDIDYIYNYDHDHDYDDNYGIIGNNFEKIDFPHFFDHHLLEGQYPLKFSRMGSNFTNRTNYEMCIEFNNKYLKKKQIWVS</sequence>
<evidence type="ECO:0000313" key="4">
    <source>
        <dbReference type="Proteomes" id="UP001150062"/>
    </source>
</evidence>
<proteinExistence type="predicted"/>
<feature type="domain" description="BZIP" evidence="2">
    <location>
        <begin position="194"/>
        <end position="257"/>
    </location>
</feature>
<organism evidence="3 4">
    <name type="scientific">Anaeramoeba flamelloides</name>
    <dbReference type="NCBI Taxonomy" id="1746091"/>
    <lineage>
        <taxon>Eukaryota</taxon>
        <taxon>Metamonada</taxon>
        <taxon>Anaeramoebidae</taxon>
        <taxon>Anaeramoeba</taxon>
    </lineage>
</organism>